<dbReference type="Gramene" id="OE9A097784T1">
    <property type="protein sequence ID" value="OE9A097784C1"/>
    <property type="gene ID" value="OE9A097784"/>
</dbReference>
<name>A0A8S0PR78_OLEEU</name>
<protein>
    <submittedName>
        <fullName evidence="1">Uncharacterized protein</fullName>
    </submittedName>
</protein>
<dbReference type="EMBL" id="CACTIH010000142">
    <property type="protein sequence ID" value="CAA2955207.1"/>
    <property type="molecule type" value="Genomic_DNA"/>
</dbReference>
<dbReference type="Proteomes" id="UP000594638">
    <property type="component" value="Unassembled WGS sequence"/>
</dbReference>
<organism evidence="1 2">
    <name type="scientific">Olea europaea subsp. europaea</name>
    <dbReference type="NCBI Taxonomy" id="158383"/>
    <lineage>
        <taxon>Eukaryota</taxon>
        <taxon>Viridiplantae</taxon>
        <taxon>Streptophyta</taxon>
        <taxon>Embryophyta</taxon>
        <taxon>Tracheophyta</taxon>
        <taxon>Spermatophyta</taxon>
        <taxon>Magnoliopsida</taxon>
        <taxon>eudicotyledons</taxon>
        <taxon>Gunneridae</taxon>
        <taxon>Pentapetalae</taxon>
        <taxon>asterids</taxon>
        <taxon>lamiids</taxon>
        <taxon>Lamiales</taxon>
        <taxon>Oleaceae</taxon>
        <taxon>Oleeae</taxon>
        <taxon>Olea</taxon>
    </lineage>
</organism>
<reference evidence="1 2" key="1">
    <citation type="submission" date="2019-12" db="EMBL/GenBank/DDBJ databases">
        <authorList>
            <person name="Alioto T."/>
            <person name="Alioto T."/>
            <person name="Gomez Garrido J."/>
        </authorList>
    </citation>
    <scope>NUCLEOTIDE SEQUENCE [LARGE SCALE GENOMIC DNA]</scope>
</reference>
<gene>
    <name evidence="1" type="ORF">OLEA9_A097784</name>
</gene>
<evidence type="ECO:0000313" key="1">
    <source>
        <dbReference type="EMBL" id="CAA2955207.1"/>
    </source>
</evidence>
<sequence length="69" mass="8054">MSVDEWLKKPIMVDPISSIKILDAEEQNEEEGCLIKRKKGVKISVNEGLLKGKPKNSWETYLMRSSRWY</sequence>
<keyword evidence="2" id="KW-1185">Reference proteome</keyword>
<dbReference type="AlphaFoldDB" id="A0A8S0PR78"/>
<proteinExistence type="predicted"/>
<accession>A0A8S0PR78</accession>
<comment type="caution">
    <text evidence="1">The sequence shown here is derived from an EMBL/GenBank/DDBJ whole genome shotgun (WGS) entry which is preliminary data.</text>
</comment>
<evidence type="ECO:0000313" key="2">
    <source>
        <dbReference type="Proteomes" id="UP000594638"/>
    </source>
</evidence>